<comment type="caution">
    <text evidence="2">The sequence shown here is derived from an EMBL/GenBank/DDBJ whole genome shotgun (WGS) entry which is preliminary data.</text>
</comment>
<gene>
    <name evidence="2" type="ORF">Syun_019163</name>
</gene>
<name>A0AAP0IVY8_9MAGN</name>
<reference evidence="2 3" key="1">
    <citation type="submission" date="2024-01" db="EMBL/GenBank/DDBJ databases">
        <title>Genome assemblies of Stephania.</title>
        <authorList>
            <person name="Yang L."/>
        </authorList>
    </citation>
    <scope>NUCLEOTIDE SEQUENCE [LARGE SCALE GENOMIC DNA]</scope>
    <source>
        <strain evidence="2">YNDBR</strain>
        <tissue evidence="2">Leaf</tissue>
    </source>
</reference>
<evidence type="ECO:0000256" key="1">
    <source>
        <dbReference type="SAM" id="MobiDB-lite"/>
    </source>
</evidence>
<protein>
    <submittedName>
        <fullName evidence="2">Uncharacterized protein</fullName>
    </submittedName>
</protein>
<feature type="compositionally biased region" description="Basic and acidic residues" evidence="1">
    <location>
        <begin position="98"/>
        <end position="112"/>
    </location>
</feature>
<organism evidence="2 3">
    <name type="scientific">Stephania yunnanensis</name>
    <dbReference type="NCBI Taxonomy" id="152371"/>
    <lineage>
        <taxon>Eukaryota</taxon>
        <taxon>Viridiplantae</taxon>
        <taxon>Streptophyta</taxon>
        <taxon>Embryophyta</taxon>
        <taxon>Tracheophyta</taxon>
        <taxon>Spermatophyta</taxon>
        <taxon>Magnoliopsida</taxon>
        <taxon>Ranunculales</taxon>
        <taxon>Menispermaceae</taxon>
        <taxon>Menispermoideae</taxon>
        <taxon>Cissampelideae</taxon>
        <taxon>Stephania</taxon>
    </lineage>
</organism>
<feature type="region of interest" description="Disordered" evidence="1">
    <location>
        <begin position="51"/>
        <end position="112"/>
    </location>
</feature>
<accession>A0AAP0IVY8</accession>
<feature type="compositionally biased region" description="Basic and acidic residues" evidence="1">
    <location>
        <begin position="54"/>
        <end position="68"/>
    </location>
</feature>
<proteinExistence type="predicted"/>
<dbReference type="EMBL" id="JBBNAF010000008">
    <property type="protein sequence ID" value="KAK9121546.1"/>
    <property type="molecule type" value="Genomic_DNA"/>
</dbReference>
<keyword evidence="3" id="KW-1185">Reference proteome</keyword>
<dbReference type="Proteomes" id="UP001420932">
    <property type="component" value="Unassembled WGS sequence"/>
</dbReference>
<evidence type="ECO:0000313" key="2">
    <source>
        <dbReference type="EMBL" id="KAK9121546.1"/>
    </source>
</evidence>
<evidence type="ECO:0000313" key="3">
    <source>
        <dbReference type="Proteomes" id="UP001420932"/>
    </source>
</evidence>
<sequence>MAEMVVRRSGSWENATWAVARLGGAAGVEATPAGVDNAGNEALARRRRLPVQRRTNERGRRLVGDAKAADGGSSEQEVVKLWGEEDERRHGPPKHRQREVMPTRRCDAGEER</sequence>
<dbReference type="AlphaFoldDB" id="A0AAP0IVY8"/>